<dbReference type="InterPro" id="IPR024934">
    <property type="entry name" value="Rubredoxin-like_dom"/>
</dbReference>
<dbReference type="SUPFAM" id="SSF57802">
    <property type="entry name" value="Rubredoxin-like"/>
    <property type="match status" value="1"/>
</dbReference>
<dbReference type="InterPro" id="IPR048574">
    <property type="entry name" value="RUBY_RBDX"/>
</dbReference>
<dbReference type="RefSeq" id="WP_212695277.1">
    <property type="nucleotide sequence ID" value="NZ_CP058649.1"/>
</dbReference>
<dbReference type="PROSITE" id="PS50903">
    <property type="entry name" value="RUBREDOXIN_LIKE"/>
    <property type="match status" value="1"/>
</dbReference>
<keyword evidence="8" id="KW-0249">Electron transport</keyword>
<dbReference type="SUPFAM" id="SSF51905">
    <property type="entry name" value="FAD/NAD(P)-binding domain"/>
    <property type="match status" value="2"/>
</dbReference>
<reference evidence="12" key="1">
    <citation type="submission" date="2020-07" db="EMBL/GenBank/DDBJ databases">
        <title>Vallitalea pronyensis genome.</title>
        <authorList>
            <person name="Postec A."/>
        </authorList>
    </citation>
    <scope>NUCLEOTIDE SEQUENCE</scope>
    <source>
        <strain evidence="12">FatNI3</strain>
    </source>
</reference>
<dbReference type="InterPro" id="IPR051285">
    <property type="entry name" value="NADH_oxidoreductase_modular"/>
</dbReference>
<dbReference type="InterPro" id="IPR016156">
    <property type="entry name" value="FAD/NAD-linked_Rdtase_dimer_sf"/>
</dbReference>
<organism evidence="12 13">
    <name type="scientific">Vallitalea pronyensis</name>
    <dbReference type="NCBI Taxonomy" id="1348613"/>
    <lineage>
        <taxon>Bacteria</taxon>
        <taxon>Bacillati</taxon>
        <taxon>Bacillota</taxon>
        <taxon>Clostridia</taxon>
        <taxon>Lachnospirales</taxon>
        <taxon>Vallitaleaceae</taxon>
        <taxon>Vallitalea</taxon>
    </lineage>
</organism>
<keyword evidence="13" id="KW-1185">Reference proteome</keyword>
<dbReference type="Pfam" id="PF18267">
    <property type="entry name" value="Rubredoxin_C"/>
    <property type="match status" value="1"/>
</dbReference>
<dbReference type="PRINTS" id="PR00411">
    <property type="entry name" value="PNDRDTASEI"/>
</dbReference>
<proteinExistence type="inferred from homology"/>
<dbReference type="InterPro" id="IPR001279">
    <property type="entry name" value="Metallo-B-lactamas"/>
</dbReference>
<keyword evidence="7" id="KW-0274">FAD</keyword>
<dbReference type="GO" id="GO:0016651">
    <property type="term" value="F:oxidoreductase activity, acting on NAD(P)H"/>
    <property type="evidence" value="ECO:0007669"/>
    <property type="project" value="UniProtKB-ARBA"/>
</dbReference>
<dbReference type="AlphaFoldDB" id="A0A8J8MMV3"/>
<keyword evidence="9" id="KW-0408">Iron</keyword>
<evidence type="ECO:0000256" key="2">
    <source>
        <dbReference type="ARBA" id="ARBA00001965"/>
    </source>
</evidence>
<dbReference type="GO" id="GO:0005506">
    <property type="term" value="F:iron ion binding"/>
    <property type="evidence" value="ECO:0007669"/>
    <property type="project" value="InterPro"/>
</dbReference>
<keyword evidence="6" id="KW-0285">Flavoprotein</keyword>
<keyword evidence="5" id="KW-0813">Transport</keyword>
<feature type="domain" description="Flavodoxin-like" evidence="10">
    <location>
        <begin position="255"/>
        <end position="393"/>
    </location>
</feature>
<evidence type="ECO:0000256" key="9">
    <source>
        <dbReference type="ARBA" id="ARBA00023004"/>
    </source>
</evidence>
<evidence type="ECO:0000313" key="12">
    <source>
        <dbReference type="EMBL" id="QUI24585.1"/>
    </source>
</evidence>
<dbReference type="Gene3D" id="3.50.50.60">
    <property type="entry name" value="FAD/NAD(P)-binding domain"/>
    <property type="match status" value="2"/>
</dbReference>
<dbReference type="InterPro" id="IPR036188">
    <property type="entry name" value="FAD/NAD-bd_sf"/>
</dbReference>
<dbReference type="Gene3D" id="3.60.15.10">
    <property type="entry name" value="Ribonuclease Z/Hydroxyacylglutathione hydrolase-like"/>
    <property type="match status" value="1"/>
</dbReference>
<dbReference type="Pfam" id="PF00258">
    <property type="entry name" value="Flavodoxin_1"/>
    <property type="match status" value="1"/>
</dbReference>
<dbReference type="Proteomes" id="UP000683246">
    <property type="component" value="Chromosome"/>
</dbReference>
<dbReference type="GO" id="GO:0010181">
    <property type="term" value="F:FMN binding"/>
    <property type="evidence" value="ECO:0007669"/>
    <property type="project" value="InterPro"/>
</dbReference>
<dbReference type="Pfam" id="PF07992">
    <property type="entry name" value="Pyr_redox_2"/>
    <property type="match status" value="1"/>
</dbReference>
<evidence type="ECO:0000256" key="4">
    <source>
        <dbReference type="ARBA" id="ARBA00007121"/>
    </source>
</evidence>
<evidence type="ECO:0000256" key="1">
    <source>
        <dbReference type="ARBA" id="ARBA00001962"/>
    </source>
</evidence>
<dbReference type="PRINTS" id="PR00368">
    <property type="entry name" value="FADPNR"/>
</dbReference>
<evidence type="ECO:0000259" key="11">
    <source>
        <dbReference type="PROSITE" id="PS50903"/>
    </source>
</evidence>
<evidence type="ECO:0000256" key="7">
    <source>
        <dbReference type="ARBA" id="ARBA00022827"/>
    </source>
</evidence>
<dbReference type="Gene3D" id="3.30.390.30">
    <property type="match status" value="1"/>
</dbReference>
<sequence length="860" mass="94928">MNTLKITDAVTYVGVQDHDLRVFDIIMHTEFGTSYNAYVVQGSEKTAVIETVKLKFLDAFIDKLTSEINVKDIDYIIVDHTEPDHVGSVERLLKISPNAKIVGSATAIRFLKAIANTEFESIIVNTGDEISLGDKTLQFISAPFLHWPDSMYTYLKEDKVLFTCDSFGSHYAHDDVLSSKITRHEDYMKALKYYFDMIMGPFKPYMLDAIAKIENLDIDYICNGHGPVLDDDPMAIVRQCKQWSTEENPNHKKTVVVPYVSAYGYTGELAQEIKKGIESSGDIQVELYDLVTADQGEVLSRIKWADGVLFGSPTINGDALPPIWQLLMSLSPIGSDKKVASTFGSYGWSGEAVPNIEARLKQLRMKVVKGLKINFKPNKTELEKAYQFGKEFGGCVLDHSKVVKATKEKKERDNDDVDGEVKLWRCIICGEVYEGVEPPEICPACGATSEQFEVYQEEKVAYQSETKENIVIIGNNAAGTAAAEAIRQRNERASVLVIDKDPSQAYYRPILSDYISDSHDEAYFYLHDEAWYDEHAIDLKLGVAVTKIEKEANRVLLENGEAVIYDKLILANGSHNFVPPLANINTKGVFTIKTKKDAEEVKAYAKQCKKVAVIGGGLLGLEAGWELKTLGLDVTIVEMAPSILPKQLDEEGSRIFEKGILKTGIKVYKGVTANAVLGKDHVTGVQLVNGTMIDADMVIVSVGIRANVQLADEAGIGINRCVVVDNHMATNSDNIYAAGDIAEYDGINYGIWPEAIEQGKVAGANVVGDAITYTNIVPSNVFNGMNMNVFSIGDLGNKDDVSYKTIMQEDMENITYKKMYFDNGKFVGGILIGDVSGSIHMIKGVKQGLSLKQMVGKVIL</sequence>
<dbReference type="PANTHER" id="PTHR32145">
    <property type="entry name" value="DIFLAVIN FLAVOPROTEIN A 2-RELATED"/>
    <property type="match status" value="1"/>
</dbReference>
<dbReference type="SUPFAM" id="SSF56281">
    <property type="entry name" value="Metallo-hydrolase/oxidoreductase"/>
    <property type="match status" value="1"/>
</dbReference>
<name>A0A8J8MMV3_9FIRM</name>
<dbReference type="CDD" id="cd07709">
    <property type="entry name" value="flavodiiron_proteins_MBL-fold"/>
    <property type="match status" value="1"/>
</dbReference>
<dbReference type="SUPFAM" id="SSF52218">
    <property type="entry name" value="Flavoproteins"/>
    <property type="match status" value="1"/>
</dbReference>
<gene>
    <name evidence="12" type="ORF">HZI73_20765</name>
</gene>
<dbReference type="Gene3D" id="3.40.50.360">
    <property type="match status" value="1"/>
</dbReference>
<dbReference type="InterPro" id="IPR045761">
    <property type="entry name" value="ODP_dom"/>
</dbReference>
<accession>A0A8J8MMV3</accession>
<dbReference type="InterPro" id="IPR029039">
    <property type="entry name" value="Flavoprotein-like_sf"/>
</dbReference>
<comment type="cofactor">
    <cofactor evidence="1">
        <name>Fe cation</name>
        <dbReference type="ChEBI" id="CHEBI:24875"/>
    </cofactor>
</comment>
<dbReference type="InterPro" id="IPR041575">
    <property type="entry name" value="Rubredoxin_C"/>
</dbReference>
<dbReference type="PROSITE" id="PS50902">
    <property type="entry name" value="FLAVODOXIN_LIKE"/>
    <property type="match status" value="1"/>
</dbReference>
<evidence type="ECO:0000256" key="5">
    <source>
        <dbReference type="ARBA" id="ARBA00022448"/>
    </source>
</evidence>
<comment type="cofactor">
    <cofactor evidence="3">
        <name>FAD</name>
        <dbReference type="ChEBI" id="CHEBI:57692"/>
    </cofactor>
</comment>
<protein>
    <submittedName>
        <fullName evidence="12">FAD-dependent oxidoreductase</fullName>
    </submittedName>
</protein>
<dbReference type="EMBL" id="CP058649">
    <property type="protein sequence ID" value="QUI24585.1"/>
    <property type="molecule type" value="Genomic_DNA"/>
</dbReference>
<comment type="similarity">
    <text evidence="4">In the N-terminal section; belongs to the zinc metallo-hydrolase group 3 family.</text>
</comment>
<evidence type="ECO:0000256" key="3">
    <source>
        <dbReference type="ARBA" id="ARBA00001974"/>
    </source>
</evidence>
<dbReference type="KEGG" id="vpy:HZI73_20765"/>
<feature type="domain" description="Rubredoxin-like" evidence="11">
    <location>
        <begin position="421"/>
        <end position="455"/>
    </location>
</feature>
<evidence type="ECO:0000313" key="13">
    <source>
        <dbReference type="Proteomes" id="UP000683246"/>
    </source>
</evidence>
<evidence type="ECO:0000256" key="8">
    <source>
        <dbReference type="ARBA" id="ARBA00022982"/>
    </source>
</evidence>
<dbReference type="SMART" id="SM00849">
    <property type="entry name" value="Lactamase_B"/>
    <property type="match status" value="1"/>
</dbReference>
<dbReference type="InterPro" id="IPR008254">
    <property type="entry name" value="Flavodoxin/NO_synth"/>
</dbReference>
<dbReference type="Gene3D" id="2.20.28.10">
    <property type="match status" value="1"/>
</dbReference>
<dbReference type="Pfam" id="PF21349">
    <property type="entry name" value="RUBY_RBDX"/>
    <property type="match status" value="1"/>
</dbReference>
<dbReference type="InterPro" id="IPR023753">
    <property type="entry name" value="FAD/NAD-binding_dom"/>
</dbReference>
<dbReference type="InterPro" id="IPR036866">
    <property type="entry name" value="RibonucZ/Hydroxyglut_hydro"/>
</dbReference>
<dbReference type="Pfam" id="PF19583">
    <property type="entry name" value="ODP"/>
    <property type="match status" value="1"/>
</dbReference>
<evidence type="ECO:0000256" key="6">
    <source>
        <dbReference type="ARBA" id="ARBA00022630"/>
    </source>
</evidence>
<comment type="cofactor">
    <cofactor evidence="2">
        <name>Fe(3+)</name>
        <dbReference type="ChEBI" id="CHEBI:29034"/>
    </cofactor>
</comment>
<dbReference type="CDD" id="cd00729">
    <property type="entry name" value="rubredoxin_SM"/>
    <property type="match status" value="1"/>
</dbReference>
<evidence type="ECO:0000259" key="10">
    <source>
        <dbReference type="PROSITE" id="PS50902"/>
    </source>
</evidence>
<dbReference type="PANTHER" id="PTHR32145:SF11">
    <property type="entry name" value="DIFLAVIN FLAVOPROTEIN A 2-RELATED"/>
    <property type="match status" value="1"/>
</dbReference>